<reference evidence="2" key="1">
    <citation type="journal article" date="2019" name="Int. J. Syst. Evol. Microbiol.">
        <title>The Global Catalogue of Microorganisms (GCM) 10K type strain sequencing project: providing services to taxonomists for standard genome sequencing and annotation.</title>
        <authorList>
            <consortium name="The Broad Institute Genomics Platform"/>
            <consortium name="The Broad Institute Genome Sequencing Center for Infectious Disease"/>
            <person name="Wu L."/>
            <person name="Ma J."/>
        </authorList>
    </citation>
    <scope>NUCLEOTIDE SEQUENCE [LARGE SCALE GENOMIC DNA]</scope>
    <source>
        <strain evidence="2">JCM 31319</strain>
    </source>
</reference>
<dbReference type="RefSeq" id="WP_377526876.1">
    <property type="nucleotide sequence ID" value="NZ_JBHTLD010000079.1"/>
</dbReference>
<comment type="caution">
    <text evidence="1">The sequence shown here is derived from an EMBL/GenBank/DDBJ whole genome shotgun (WGS) entry which is preliminary data.</text>
</comment>
<proteinExistence type="predicted"/>
<dbReference type="Proteomes" id="UP001597094">
    <property type="component" value="Unassembled WGS sequence"/>
</dbReference>
<sequence length="202" mass="21427">MAKLLIIVGIVPLYLGFPTAVAGQDIIMTSAGDEIVAKVLHVGPDVVVYRYFSDAEGATLKLSRKDVTDMRLMASADPMAAAEVYYKDEKTSIKSEQLLEEQAKRDAKAYFKAHGVFWTTMGATLISPAAGLATGAATSAVSPNINTDYNPNRHLMKEAAYREAYQKYAKRRKVGKAAAGFGVGAAILGVVYMVAASVGAGG</sequence>
<accession>A0ABW3SRR5</accession>
<gene>
    <name evidence="1" type="ORF">ACFQ2O_10295</name>
</gene>
<organism evidence="1 2">
    <name type="scientific">Pontibacter rugosus</name>
    <dbReference type="NCBI Taxonomy" id="1745966"/>
    <lineage>
        <taxon>Bacteria</taxon>
        <taxon>Pseudomonadati</taxon>
        <taxon>Bacteroidota</taxon>
        <taxon>Cytophagia</taxon>
        <taxon>Cytophagales</taxon>
        <taxon>Hymenobacteraceae</taxon>
        <taxon>Pontibacter</taxon>
    </lineage>
</organism>
<name>A0ABW3SRR5_9BACT</name>
<evidence type="ECO:0000313" key="2">
    <source>
        <dbReference type="Proteomes" id="UP001597094"/>
    </source>
</evidence>
<keyword evidence="2" id="KW-1185">Reference proteome</keyword>
<dbReference type="EMBL" id="JBHTLD010000079">
    <property type="protein sequence ID" value="MFD1186597.1"/>
    <property type="molecule type" value="Genomic_DNA"/>
</dbReference>
<evidence type="ECO:0000313" key="1">
    <source>
        <dbReference type="EMBL" id="MFD1186597.1"/>
    </source>
</evidence>
<protein>
    <submittedName>
        <fullName evidence="1">Uncharacterized protein</fullName>
    </submittedName>
</protein>